<dbReference type="OrthoDB" id="9809999at2"/>
<evidence type="ECO:0000259" key="1">
    <source>
        <dbReference type="Pfam" id="PF09818"/>
    </source>
</evidence>
<evidence type="ECO:0000313" key="6">
    <source>
        <dbReference type="Proteomes" id="UP000034029"/>
    </source>
</evidence>
<dbReference type="InterPro" id="IPR019195">
    <property type="entry name" value="ABC_ATPase_put"/>
</dbReference>
<accession>A0A0F7HNR5</accession>
<dbReference type="AlphaFoldDB" id="A0A0F7HNR5"/>
<dbReference type="Proteomes" id="UP000183090">
    <property type="component" value="Unassembled WGS sequence"/>
</dbReference>
<evidence type="ECO:0000313" key="5">
    <source>
        <dbReference type="EMBL" id="SFK88663.1"/>
    </source>
</evidence>
<dbReference type="PANTHER" id="PTHR38149:SF1">
    <property type="entry name" value="ATPASE"/>
    <property type="match status" value="1"/>
</dbReference>
<evidence type="ECO:0000313" key="7">
    <source>
        <dbReference type="Proteomes" id="UP000183090"/>
    </source>
</evidence>
<dbReference type="PANTHER" id="PTHR38149">
    <property type="entry name" value="ATPASE"/>
    <property type="match status" value="1"/>
</dbReference>
<dbReference type="InterPro" id="IPR049069">
    <property type="entry name" value="MRB1590-like_C"/>
</dbReference>
<evidence type="ECO:0000259" key="3">
    <source>
        <dbReference type="Pfam" id="PF21117"/>
    </source>
</evidence>
<reference evidence="5 7" key="3">
    <citation type="submission" date="2016-10" db="EMBL/GenBank/DDBJ databases">
        <authorList>
            <person name="Varghese N."/>
            <person name="Submissions S."/>
        </authorList>
    </citation>
    <scope>NUCLEOTIDE SEQUENCE [LARGE SCALE GENOMIC DNA]</scope>
    <source>
        <strain evidence="5 7">CGMCC 1.6501</strain>
    </source>
</reference>
<dbReference type="InterPro" id="IPR046833">
    <property type="entry name" value="ABC_N"/>
</dbReference>
<evidence type="ECO:0000313" key="4">
    <source>
        <dbReference type="EMBL" id="AKG74669.1"/>
    </source>
</evidence>
<reference evidence="6" key="2">
    <citation type="submission" date="2015-04" db="EMBL/GenBank/DDBJ databases">
        <title>Complete genome sequence of Salinicoccus halodurans strain H3B36, isolated from the Qaidam basin of China.</title>
        <authorList>
            <person name="Ma Y."/>
            <person name="Jiang K."/>
            <person name="Xue Y."/>
        </authorList>
    </citation>
    <scope>NUCLEOTIDE SEQUENCE [LARGE SCALE GENOMIC DNA]</scope>
    <source>
        <strain evidence="6">H3B36</strain>
    </source>
</reference>
<organism evidence="5 7">
    <name type="scientific">Salinicoccus halodurans</name>
    <dbReference type="NCBI Taxonomy" id="407035"/>
    <lineage>
        <taxon>Bacteria</taxon>
        <taxon>Bacillati</taxon>
        <taxon>Bacillota</taxon>
        <taxon>Bacilli</taxon>
        <taxon>Bacillales</taxon>
        <taxon>Staphylococcaceae</taxon>
        <taxon>Salinicoccus</taxon>
    </lineage>
</organism>
<evidence type="ECO:0000259" key="2">
    <source>
        <dbReference type="Pfam" id="PF20446"/>
    </source>
</evidence>
<dbReference type="Pfam" id="PF09818">
    <property type="entry name" value="ABC_ATPase"/>
    <property type="match status" value="1"/>
</dbReference>
<feature type="domain" description="MRB1590-like C-terminal" evidence="3">
    <location>
        <begin position="467"/>
        <end position="567"/>
    </location>
</feature>
<reference evidence="4 6" key="1">
    <citation type="journal article" date="2015" name="Int. J. Syst. Evol. Microbiol.">
        <title>Complete genome sequence of Salinicoccus halodurans H3B36, isolated from the Qaidam Basin in China.</title>
        <authorList>
            <person name="Jiang K."/>
            <person name="Xue Y."/>
            <person name="Ma Y."/>
        </authorList>
    </citation>
    <scope>NUCLEOTIDE SEQUENCE [LARGE SCALE GENOMIC DNA]</scope>
    <source>
        <strain evidence="4 6">H3B36</strain>
    </source>
</reference>
<dbReference type="KEGG" id="shv:AAT16_10980"/>
<dbReference type="RefSeq" id="WP_046790848.1">
    <property type="nucleotide sequence ID" value="NZ_CP011366.1"/>
</dbReference>
<dbReference type="Pfam" id="PF20446">
    <property type="entry name" value="ABC_N"/>
    <property type="match status" value="1"/>
</dbReference>
<keyword evidence="6" id="KW-1185">Reference proteome</keyword>
<dbReference type="InterPro" id="IPR027417">
    <property type="entry name" value="P-loop_NTPase"/>
</dbReference>
<dbReference type="SUPFAM" id="SSF52540">
    <property type="entry name" value="P-loop containing nucleoside triphosphate hydrolases"/>
    <property type="match status" value="1"/>
</dbReference>
<dbReference type="EMBL" id="CP011366">
    <property type="protein sequence ID" value="AKG74669.1"/>
    <property type="molecule type" value="Genomic_DNA"/>
</dbReference>
<dbReference type="EMBL" id="FOTB01000005">
    <property type="protein sequence ID" value="SFK88663.1"/>
    <property type="molecule type" value="Genomic_DNA"/>
</dbReference>
<gene>
    <name evidence="4" type="ORF">AAT16_10980</name>
    <name evidence="5" type="ORF">SAMN05216235_2255</name>
</gene>
<sequence>MKNAKQLESVLNNLDGQKYGAYKQLKGIYQFNRFKLAVDHIQVDPYAPPSKIRVIMNRETAGIPVDLLDSKNKIIAVSDFLTRAFGESIQKHKNSTGMNNKNIKILIDRPGEEIVERTSVVIDEDEVEVRFEIGLPAAGRKILGKAAAGILTRILPEIVDEAMLYKNLDQKGLKEQVSLMLDQEHIRKEIDQRNLIAFVADGATLPRQSGVSDKPMKKAVPFSSPDNLRVEISLPSGKIITGMGLAEGITLIVGGGYHGKSTLLQALERGVYNHIPGDGREMVIVKQDASKIRAEDGRNIEKVNISTFINNLPAKKDTRVFSTENASGSTSQAANVMEALESDSSLLLIDEDTSATNFMIRDARMQKLIAPDKEPITPFSKKVKPLYEDKNVSTILIVGGSGDYFDVADQVLMMDEYKLKDVTDAAKNIADSDAYQKEDMSDNIFGEITQRVPLKSGFSKSGKDARLKPKGRTVIMYGREPIELAGLEQLVDDSQTNCISVMIDYLRNNILDDRLTLSQAADQVYEHIEQNGLDSISPYAGHPGNLALPRKQEFIGALNRYRNLKIK</sequence>
<dbReference type="Pfam" id="PF21117">
    <property type="entry name" value="MRB1590_C"/>
    <property type="match status" value="1"/>
</dbReference>
<feature type="domain" description="ATPase of the ABC class N-terminal" evidence="2">
    <location>
        <begin position="5"/>
        <end position="166"/>
    </location>
</feature>
<feature type="domain" description="ATPase of the ABC class C-terminal" evidence="1">
    <location>
        <begin position="170"/>
        <end position="451"/>
    </location>
</feature>
<dbReference type="Proteomes" id="UP000034029">
    <property type="component" value="Chromosome"/>
</dbReference>
<name>A0A0F7HNR5_9STAP</name>
<dbReference type="Gene3D" id="3.40.50.300">
    <property type="entry name" value="P-loop containing nucleotide triphosphate hydrolases"/>
    <property type="match status" value="1"/>
</dbReference>
<protein>
    <submittedName>
        <fullName evidence="4">ABC transporter ATPase</fullName>
    </submittedName>
    <submittedName>
        <fullName evidence="5">Predicted ATPase of the ABC class</fullName>
    </submittedName>
</protein>
<proteinExistence type="predicted"/>
<dbReference type="InterPro" id="IPR046834">
    <property type="entry name" value="ABC_ATPase_C"/>
</dbReference>